<dbReference type="GO" id="GO:0016020">
    <property type="term" value="C:membrane"/>
    <property type="evidence" value="ECO:0007669"/>
    <property type="project" value="UniProtKB-SubCell"/>
</dbReference>
<feature type="domain" description="EamA" evidence="6">
    <location>
        <begin position="146"/>
        <end position="275"/>
    </location>
</feature>
<proteinExistence type="predicted"/>
<feature type="transmembrane region" description="Helical" evidence="5">
    <location>
        <begin position="209"/>
        <end position="227"/>
    </location>
</feature>
<protein>
    <submittedName>
        <fullName evidence="7">DMT family transporter</fullName>
    </submittedName>
</protein>
<feature type="transmembrane region" description="Helical" evidence="5">
    <location>
        <begin position="34"/>
        <end position="53"/>
    </location>
</feature>
<gene>
    <name evidence="7" type="ORF">KAK03_15505</name>
</gene>
<dbReference type="InterPro" id="IPR037185">
    <property type="entry name" value="EmrE-like"/>
</dbReference>
<dbReference type="SUPFAM" id="SSF103481">
    <property type="entry name" value="Multidrug resistance efflux transporter EmrE"/>
    <property type="match status" value="2"/>
</dbReference>
<evidence type="ECO:0000256" key="4">
    <source>
        <dbReference type="ARBA" id="ARBA00023136"/>
    </source>
</evidence>
<dbReference type="AlphaFoldDB" id="A0A940YLA6"/>
<name>A0A940YLA6_9BURK</name>
<dbReference type="EMBL" id="JAGQDD010000012">
    <property type="protein sequence ID" value="MBQ0931889.1"/>
    <property type="molecule type" value="Genomic_DNA"/>
</dbReference>
<accession>A0A940YLA6</accession>
<evidence type="ECO:0000256" key="3">
    <source>
        <dbReference type="ARBA" id="ARBA00022989"/>
    </source>
</evidence>
<keyword evidence="8" id="KW-1185">Reference proteome</keyword>
<organism evidence="7 8">
    <name type="scientific">Ideonella alba</name>
    <dbReference type="NCBI Taxonomy" id="2824118"/>
    <lineage>
        <taxon>Bacteria</taxon>
        <taxon>Pseudomonadati</taxon>
        <taxon>Pseudomonadota</taxon>
        <taxon>Betaproteobacteria</taxon>
        <taxon>Burkholderiales</taxon>
        <taxon>Sphaerotilaceae</taxon>
        <taxon>Ideonella</taxon>
    </lineage>
</organism>
<evidence type="ECO:0000313" key="7">
    <source>
        <dbReference type="EMBL" id="MBQ0931889.1"/>
    </source>
</evidence>
<evidence type="ECO:0000256" key="1">
    <source>
        <dbReference type="ARBA" id="ARBA00004141"/>
    </source>
</evidence>
<evidence type="ECO:0000256" key="5">
    <source>
        <dbReference type="SAM" id="Phobius"/>
    </source>
</evidence>
<keyword evidence="4 5" id="KW-0472">Membrane</keyword>
<keyword evidence="3 5" id="KW-1133">Transmembrane helix</keyword>
<feature type="transmembrane region" description="Helical" evidence="5">
    <location>
        <begin position="146"/>
        <end position="166"/>
    </location>
</feature>
<comment type="subcellular location">
    <subcellularLocation>
        <location evidence="1">Membrane</location>
        <topology evidence="1">Multi-pass membrane protein</topology>
    </subcellularLocation>
</comment>
<dbReference type="RefSeq" id="WP_210854999.1">
    <property type="nucleotide sequence ID" value="NZ_JAGQDD010000012.1"/>
</dbReference>
<feature type="transmembrane region" description="Helical" evidence="5">
    <location>
        <begin position="263"/>
        <end position="282"/>
    </location>
</feature>
<comment type="caution">
    <text evidence="7">The sequence shown here is derived from an EMBL/GenBank/DDBJ whole genome shotgun (WGS) entry which is preliminary data.</text>
</comment>
<dbReference type="PANTHER" id="PTHR22911">
    <property type="entry name" value="ACYL-MALONYL CONDENSING ENZYME-RELATED"/>
    <property type="match status" value="1"/>
</dbReference>
<dbReference type="Proteomes" id="UP000676246">
    <property type="component" value="Unassembled WGS sequence"/>
</dbReference>
<feature type="transmembrane region" description="Helical" evidence="5">
    <location>
        <begin position="178"/>
        <end position="197"/>
    </location>
</feature>
<feature type="transmembrane region" description="Helical" evidence="5">
    <location>
        <begin position="95"/>
        <end position="114"/>
    </location>
</feature>
<evidence type="ECO:0000256" key="2">
    <source>
        <dbReference type="ARBA" id="ARBA00022692"/>
    </source>
</evidence>
<feature type="transmembrane region" description="Helical" evidence="5">
    <location>
        <begin position="239"/>
        <end position="257"/>
    </location>
</feature>
<feature type="domain" description="EamA" evidence="6">
    <location>
        <begin position="4"/>
        <end position="136"/>
    </location>
</feature>
<sequence length="297" mass="30995">MSAPVLMVLASLLFAGMGVCVKLASLQYNTGEIVFWRGLIGMLFVLGVVRLRGGSLRTAVPMMHVTRAAVGVTALMLWFWSMSRLPLATAVTLNYMSSVWMAMFLVGGAILMGAARVDPRLVATVMVGFGGVALVLQPSLGPGQAPGALAGLLSGMISALAYLQVTALGRAGEPEYRIVFYFSMGGCVAGAVLAQWLPAPPRPHDLQGAALLLAIGLLATTAQMAMTRAYAIGRTLSNASLQYLGIVFSFIFGVLLFDDPVTTEAVAGMALIIGAGVVATRLRQQVAANTPDTTTEG</sequence>
<dbReference type="InterPro" id="IPR000620">
    <property type="entry name" value="EamA_dom"/>
</dbReference>
<dbReference type="Pfam" id="PF00892">
    <property type="entry name" value="EamA"/>
    <property type="match status" value="2"/>
</dbReference>
<evidence type="ECO:0000259" key="6">
    <source>
        <dbReference type="Pfam" id="PF00892"/>
    </source>
</evidence>
<reference evidence="7 8" key="1">
    <citation type="submission" date="2021-04" db="EMBL/GenBank/DDBJ databases">
        <title>The genome sequence of Ideonella sp. 3Y2.</title>
        <authorList>
            <person name="Liu Y."/>
        </authorList>
    </citation>
    <scope>NUCLEOTIDE SEQUENCE [LARGE SCALE GENOMIC DNA]</scope>
    <source>
        <strain evidence="7 8">3Y2</strain>
    </source>
</reference>
<keyword evidence="2 5" id="KW-0812">Transmembrane</keyword>
<evidence type="ECO:0000313" key="8">
    <source>
        <dbReference type="Proteomes" id="UP000676246"/>
    </source>
</evidence>
<feature type="transmembrane region" description="Helical" evidence="5">
    <location>
        <begin position="65"/>
        <end position="83"/>
    </location>
</feature>
<dbReference type="PANTHER" id="PTHR22911:SF6">
    <property type="entry name" value="SOLUTE CARRIER FAMILY 35 MEMBER G1"/>
    <property type="match status" value="1"/>
</dbReference>